<dbReference type="Proteomes" id="UP001314200">
    <property type="component" value="Unassembled WGS sequence"/>
</dbReference>
<protein>
    <submittedName>
        <fullName evidence="1">Uncharacterized protein</fullName>
    </submittedName>
</protein>
<keyword evidence="2" id="KW-1185">Reference proteome</keyword>
<sequence>MAYNEQQAMVNLHVMPEEYEEQDYFLMMEVMNAKSKEDRPLSRNAFLKEIGIDPDNLTEEQQGKEV</sequence>
<organism evidence="1 2">
    <name type="scientific">Fructobacillus cardui</name>
    <dbReference type="NCBI Taxonomy" id="2893170"/>
    <lineage>
        <taxon>Bacteria</taxon>
        <taxon>Bacillati</taxon>
        <taxon>Bacillota</taxon>
        <taxon>Bacilli</taxon>
        <taxon>Lactobacillales</taxon>
        <taxon>Lactobacillaceae</taxon>
        <taxon>Fructobacillus</taxon>
    </lineage>
</organism>
<gene>
    <name evidence="1" type="ORF">R82641_BJNNKPBH_00510</name>
</gene>
<comment type="caution">
    <text evidence="1">The sequence shown here is derived from an EMBL/GenBank/DDBJ whole genome shotgun (WGS) entry which is preliminary data.</text>
</comment>
<proteinExistence type="predicted"/>
<evidence type="ECO:0000313" key="2">
    <source>
        <dbReference type="Proteomes" id="UP001314200"/>
    </source>
</evidence>
<evidence type="ECO:0000313" key="1">
    <source>
        <dbReference type="EMBL" id="CAK1235556.1"/>
    </source>
</evidence>
<name>A0ABM9MRU1_9LACO</name>
<reference evidence="1 2" key="1">
    <citation type="submission" date="2023-10" db="EMBL/GenBank/DDBJ databases">
        <authorList>
            <person name="Botero Cardona J."/>
        </authorList>
    </citation>
    <scope>NUCLEOTIDE SEQUENCE [LARGE SCALE GENOMIC DNA]</scope>
    <source>
        <strain evidence="1 2">R-82641</strain>
    </source>
</reference>
<dbReference type="RefSeq" id="WP_152666245.1">
    <property type="nucleotide sequence ID" value="NZ_CAUZLY010000004.1"/>
</dbReference>
<dbReference type="EMBL" id="CAUZLY010000004">
    <property type="protein sequence ID" value="CAK1235556.1"/>
    <property type="molecule type" value="Genomic_DNA"/>
</dbReference>
<accession>A0ABM9MRU1</accession>